<accession>A0A5B8UVI1</accession>
<dbReference type="CDD" id="cd02440">
    <property type="entry name" value="AdoMet_MTases"/>
    <property type="match status" value="1"/>
</dbReference>
<keyword evidence="2 5" id="KW-0489">Methyltransferase</keyword>
<reference evidence="5 6" key="1">
    <citation type="journal article" date="2017" name="Curr. Microbiol.">
        <title>Mucilaginibacter ginsenosidivorans sp. nov., Isolated from Soil of Ginseng Field.</title>
        <authorList>
            <person name="Kim M.M."/>
            <person name="Siddiqi M.Z."/>
            <person name="Im W.T."/>
        </authorList>
    </citation>
    <scope>NUCLEOTIDE SEQUENCE [LARGE SCALE GENOMIC DNA]</scope>
    <source>
        <strain evidence="5 6">Gsoil 3017</strain>
    </source>
</reference>
<dbReference type="GO" id="GO:0008757">
    <property type="term" value="F:S-adenosylmethionine-dependent methyltransferase activity"/>
    <property type="evidence" value="ECO:0007669"/>
    <property type="project" value="InterPro"/>
</dbReference>
<dbReference type="GO" id="GO:0032259">
    <property type="term" value="P:methylation"/>
    <property type="evidence" value="ECO:0007669"/>
    <property type="project" value="UniProtKB-KW"/>
</dbReference>
<dbReference type="PANTHER" id="PTHR44942:SF4">
    <property type="entry name" value="METHYLTRANSFERASE TYPE 11 DOMAIN-CONTAINING PROTEIN"/>
    <property type="match status" value="1"/>
</dbReference>
<comment type="similarity">
    <text evidence="1">Belongs to the methyltransferase superfamily.</text>
</comment>
<dbReference type="InterPro" id="IPR013216">
    <property type="entry name" value="Methyltransf_11"/>
</dbReference>
<dbReference type="Gene3D" id="3.40.50.150">
    <property type="entry name" value="Vaccinia Virus protein VP39"/>
    <property type="match status" value="1"/>
</dbReference>
<dbReference type="AlphaFoldDB" id="A0A5B8UVI1"/>
<dbReference type="OrthoDB" id="9797252at2"/>
<dbReference type="EMBL" id="CP042436">
    <property type="protein sequence ID" value="QEC62953.1"/>
    <property type="molecule type" value="Genomic_DNA"/>
</dbReference>
<evidence type="ECO:0000256" key="2">
    <source>
        <dbReference type="ARBA" id="ARBA00022603"/>
    </source>
</evidence>
<evidence type="ECO:0000256" key="1">
    <source>
        <dbReference type="ARBA" id="ARBA00008361"/>
    </source>
</evidence>
<dbReference type="Proteomes" id="UP000321479">
    <property type="component" value="Chromosome"/>
</dbReference>
<dbReference type="RefSeq" id="WP_147031529.1">
    <property type="nucleotide sequence ID" value="NZ_CP042436.1"/>
</dbReference>
<organism evidence="5 6">
    <name type="scientific">Mucilaginibacter ginsenosidivorans</name>
    <dbReference type="NCBI Taxonomy" id="398053"/>
    <lineage>
        <taxon>Bacteria</taxon>
        <taxon>Pseudomonadati</taxon>
        <taxon>Bacteroidota</taxon>
        <taxon>Sphingobacteriia</taxon>
        <taxon>Sphingobacteriales</taxon>
        <taxon>Sphingobacteriaceae</taxon>
        <taxon>Mucilaginibacter</taxon>
    </lineage>
</organism>
<dbReference type="PANTHER" id="PTHR44942">
    <property type="entry name" value="METHYLTRANSF_11 DOMAIN-CONTAINING PROTEIN"/>
    <property type="match status" value="1"/>
</dbReference>
<protein>
    <submittedName>
        <fullName evidence="5">Class I SAM-dependent methyltransferase</fullName>
    </submittedName>
</protein>
<keyword evidence="6" id="KW-1185">Reference proteome</keyword>
<keyword evidence="3 5" id="KW-0808">Transferase</keyword>
<gene>
    <name evidence="5" type="ORF">FRZ54_10305</name>
</gene>
<evidence type="ECO:0000313" key="6">
    <source>
        <dbReference type="Proteomes" id="UP000321479"/>
    </source>
</evidence>
<evidence type="ECO:0000313" key="5">
    <source>
        <dbReference type="EMBL" id="QEC62953.1"/>
    </source>
</evidence>
<dbReference type="InterPro" id="IPR051052">
    <property type="entry name" value="Diverse_substrate_MTase"/>
</dbReference>
<dbReference type="InterPro" id="IPR029063">
    <property type="entry name" value="SAM-dependent_MTases_sf"/>
</dbReference>
<proteinExistence type="inferred from homology"/>
<dbReference type="Pfam" id="PF08241">
    <property type="entry name" value="Methyltransf_11"/>
    <property type="match status" value="1"/>
</dbReference>
<dbReference type="KEGG" id="mgin:FRZ54_10305"/>
<evidence type="ECO:0000259" key="4">
    <source>
        <dbReference type="Pfam" id="PF08241"/>
    </source>
</evidence>
<sequence>MTNNSTSRFSDRVNNYVKYRPGYPPEVIGHLEKECRLSAGSVVADVGSGTGIFTKLLLEKGYTVYAVEPNEPMRQAADGLLGNNPGYHSVNGTAEATGLTAKTIDLLVCAQAFHWFNTPGTKAEFKRILKPSGQVALIWNNRDVEADAFATAYELLLQQQSGDYERVNHQNLSETDFVNFYHDGKYSLVKFHNQQVFDFEELAGRAFSSSYVPAEETEAGQHFKASLRELFDSYNRHGKVIFRYQTEVYLGKV</sequence>
<evidence type="ECO:0000256" key="3">
    <source>
        <dbReference type="ARBA" id="ARBA00022679"/>
    </source>
</evidence>
<name>A0A5B8UVI1_9SPHI</name>
<dbReference type="SUPFAM" id="SSF53335">
    <property type="entry name" value="S-adenosyl-L-methionine-dependent methyltransferases"/>
    <property type="match status" value="1"/>
</dbReference>
<feature type="domain" description="Methyltransferase type 11" evidence="4">
    <location>
        <begin position="45"/>
        <end position="136"/>
    </location>
</feature>